<dbReference type="PANTHER" id="PTHR44259">
    <property type="entry name" value="OS07G0183000 PROTEIN-RELATED"/>
    <property type="match status" value="1"/>
</dbReference>
<organism evidence="2 3">
    <name type="scientific">Platanthera zijinensis</name>
    <dbReference type="NCBI Taxonomy" id="2320716"/>
    <lineage>
        <taxon>Eukaryota</taxon>
        <taxon>Viridiplantae</taxon>
        <taxon>Streptophyta</taxon>
        <taxon>Embryophyta</taxon>
        <taxon>Tracheophyta</taxon>
        <taxon>Spermatophyta</taxon>
        <taxon>Magnoliopsida</taxon>
        <taxon>Liliopsida</taxon>
        <taxon>Asparagales</taxon>
        <taxon>Orchidaceae</taxon>
        <taxon>Orchidoideae</taxon>
        <taxon>Orchideae</taxon>
        <taxon>Orchidinae</taxon>
        <taxon>Platanthera</taxon>
    </lineage>
</organism>
<feature type="domain" description="KIB1-4 beta-propeller" evidence="1">
    <location>
        <begin position="79"/>
        <end position="346"/>
    </location>
</feature>
<dbReference type="Proteomes" id="UP001418222">
    <property type="component" value="Unassembled WGS sequence"/>
</dbReference>
<name>A0AAP0BT53_9ASPA</name>
<dbReference type="InterPro" id="IPR050942">
    <property type="entry name" value="F-box_BR-signaling"/>
</dbReference>
<keyword evidence="3" id="KW-1185">Reference proteome</keyword>
<evidence type="ECO:0000313" key="2">
    <source>
        <dbReference type="EMBL" id="KAK8949177.1"/>
    </source>
</evidence>
<sequence length="359" mass="41100">MSCSSTSRSPGWADLPSEIVVSIAKSLVVAEVIRLRAVCSSWAWALGKSSGLRQNGLYNPFPWILLPNYSLEDADFCTFFSITEDRFYRIPSLKQFTDHRYHLLSSSHHGWLVTIDNVLAPCFLNPLTREMFHLPTLLTIPSRCSIFHSALGASYNKRMFYDQYLRKIILISTPLEERIAVAFCRTHYHGICMLFAGVEDEVWSIGPSLPLDLKCSLDDAKYNEGDDKLYALTSSGDVFVLQFKNHTLEIVSMVCRPIGYEHYHMFLGYISFSHGDLLLVNKYLRSYPSYNNAIKDTAFKIFRLDRVSCWAPVDDLGNEALFIGPNNCFALHDVEERKKNKIFFIHGVPIPKHLCFERK</sequence>
<dbReference type="PANTHER" id="PTHR44259:SF114">
    <property type="entry name" value="OS06G0707300 PROTEIN"/>
    <property type="match status" value="1"/>
</dbReference>
<accession>A0AAP0BT53</accession>
<reference evidence="2 3" key="1">
    <citation type="journal article" date="2022" name="Nat. Plants">
        <title>Genomes of leafy and leafless Platanthera orchids illuminate the evolution of mycoheterotrophy.</title>
        <authorList>
            <person name="Li M.H."/>
            <person name="Liu K.W."/>
            <person name="Li Z."/>
            <person name="Lu H.C."/>
            <person name="Ye Q.L."/>
            <person name="Zhang D."/>
            <person name="Wang J.Y."/>
            <person name="Li Y.F."/>
            <person name="Zhong Z.M."/>
            <person name="Liu X."/>
            <person name="Yu X."/>
            <person name="Liu D.K."/>
            <person name="Tu X.D."/>
            <person name="Liu B."/>
            <person name="Hao Y."/>
            <person name="Liao X.Y."/>
            <person name="Jiang Y.T."/>
            <person name="Sun W.H."/>
            <person name="Chen J."/>
            <person name="Chen Y.Q."/>
            <person name="Ai Y."/>
            <person name="Zhai J.W."/>
            <person name="Wu S.S."/>
            <person name="Zhou Z."/>
            <person name="Hsiao Y.Y."/>
            <person name="Wu W.L."/>
            <person name="Chen Y.Y."/>
            <person name="Lin Y.F."/>
            <person name="Hsu J.L."/>
            <person name="Li C.Y."/>
            <person name="Wang Z.W."/>
            <person name="Zhao X."/>
            <person name="Zhong W.Y."/>
            <person name="Ma X.K."/>
            <person name="Ma L."/>
            <person name="Huang J."/>
            <person name="Chen G.Z."/>
            <person name="Huang M.Z."/>
            <person name="Huang L."/>
            <person name="Peng D.H."/>
            <person name="Luo Y.B."/>
            <person name="Zou S.Q."/>
            <person name="Chen S.P."/>
            <person name="Lan S."/>
            <person name="Tsai W.C."/>
            <person name="Van de Peer Y."/>
            <person name="Liu Z.J."/>
        </authorList>
    </citation>
    <scope>NUCLEOTIDE SEQUENCE [LARGE SCALE GENOMIC DNA]</scope>
    <source>
        <strain evidence="2">Lor287</strain>
    </source>
</reference>
<proteinExistence type="predicted"/>
<dbReference type="InterPro" id="IPR036047">
    <property type="entry name" value="F-box-like_dom_sf"/>
</dbReference>
<protein>
    <recommendedName>
        <fullName evidence="1">KIB1-4 beta-propeller domain-containing protein</fullName>
    </recommendedName>
</protein>
<dbReference type="AlphaFoldDB" id="A0AAP0BT53"/>
<gene>
    <name evidence="2" type="ORF">KSP39_PZI006295</name>
</gene>
<comment type="caution">
    <text evidence="2">The sequence shown here is derived from an EMBL/GenBank/DDBJ whole genome shotgun (WGS) entry which is preliminary data.</text>
</comment>
<evidence type="ECO:0000313" key="3">
    <source>
        <dbReference type="Proteomes" id="UP001418222"/>
    </source>
</evidence>
<dbReference type="Pfam" id="PF03478">
    <property type="entry name" value="Beta-prop_KIB1-4"/>
    <property type="match status" value="1"/>
</dbReference>
<dbReference type="SUPFAM" id="SSF81383">
    <property type="entry name" value="F-box domain"/>
    <property type="match status" value="1"/>
</dbReference>
<evidence type="ECO:0000259" key="1">
    <source>
        <dbReference type="Pfam" id="PF03478"/>
    </source>
</evidence>
<dbReference type="Gene3D" id="1.20.1280.50">
    <property type="match status" value="1"/>
</dbReference>
<dbReference type="InterPro" id="IPR005174">
    <property type="entry name" value="KIB1-4_b-propeller"/>
</dbReference>
<dbReference type="EMBL" id="JBBWWQ010000004">
    <property type="protein sequence ID" value="KAK8949177.1"/>
    <property type="molecule type" value="Genomic_DNA"/>
</dbReference>